<evidence type="ECO:0000313" key="4">
    <source>
        <dbReference type="Proteomes" id="UP000095576"/>
    </source>
</evidence>
<feature type="signal peptide" evidence="2">
    <location>
        <begin position="1"/>
        <end position="21"/>
    </location>
</feature>
<protein>
    <recommendedName>
        <fullName evidence="5">DUF5119 domain-containing protein</fullName>
    </recommendedName>
</protein>
<dbReference type="EMBL" id="CZAP01000003">
    <property type="protein sequence ID" value="CUP15760.1"/>
    <property type="molecule type" value="Genomic_DNA"/>
</dbReference>
<reference evidence="3 4" key="1">
    <citation type="submission" date="2015-09" db="EMBL/GenBank/DDBJ databases">
        <authorList>
            <consortium name="Pathogen Informatics"/>
        </authorList>
    </citation>
    <scope>NUCLEOTIDE SEQUENCE [LARGE SCALE GENOMIC DNA]</scope>
    <source>
        <strain evidence="3 4">2789STDY5834899</strain>
    </source>
</reference>
<evidence type="ECO:0000256" key="2">
    <source>
        <dbReference type="SAM" id="SignalP"/>
    </source>
</evidence>
<name>A0A174L313_BACT4</name>
<dbReference type="RefSeq" id="WP_055299056.1">
    <property type="nucleotide sequence ID" value="NZ_CZAP01000003.1"/>
</dbReference>
<proteinExistence type="predicted"/>
<dbReference type="Proteomes" id="UP000095576">
    <property type="component" value="Unassembled WGS sequence"/>
</dbReference>
<dbReference type="PROSITE" id="PS51257">
    <property type="entry name" value="PROKAR_LIPOPROTEIN"/>
    <property type="match status" value="1"/>
</dbReference>
<accession>A0A174L313</accession>
<dbReference type="Pfam" id="PF17145">
    <property type="entry name" value="DUF5119"/>
    <property type="match status" value="1"/>
</dbReference>
<evidence type="ECO:0008006" key="5">
    <source>
        <dbReference type="Google" id="ProtNLM"/>
    </source>
</evidence>
<dbReference type="InterPro" id="IPR033410">
    <property type="entry name" value="DUF5119"/>
</dbReference>
<keyword evidence="2" id="KW-0732">Signal</keyword>
<dbReference type="AlphaFoldDB" id="A0A174L313"/>
<gene>
    <name evidence="3" type="ORF">ERS852511_01295</name>
</gene>
<evidence type="ECO:0000313" key="3">
    <source>
        <dbReference type="EMBL" id="CUP15760.1"/>
    </source>
</evidence>
<sequence>MKSLSHLIVGMLMAATIFLSAACEHRDLCYDHSHWTDLKVEFDWSEAPDATPRTMVVYLFPRDGGLPQRYEITDVKNGTKVRVPSGEFDAVTFNGDTETLKEQGTTYANFVVTTANESLLAPMERNITNVPPPRPDGTENDPVKQTPDKVWSGSVENISIVPLETPQPLRFTPKEATVTYTIILKDAKNTNTGIGVSVALTAIAESYSPSADVAVGRDVTVPIGLSVIDDTTLKGEVTVFGHCPVMKSERRHILTVYTSKMKYYEYDVTDQLHEAPDPHYITIIIEGIELPAPDGTGMTPSVPDWDDVVNNDLDMG</sequence>
<organism evidence="3 4">
    <name type="scientific">Bacteroides thetaiotaomicron</name>
    <dbReference type="NCBI Taxonomy" id="818"/>
    <lineage>
        <taxon>Bacteria</taxon>
        <taxon>Pseudomonadati</taxon>
        <taxon>Bacteroidota</taxon>
        <taxon>Bacteroidia</taxon>
        <taxon>Bacteroidales</taxon>
        <taxon>Bacteroidaceae</taxon>
        <taxon>Bacteroides</taxon>
    </lineage>
</organism>
<feature type="region of interest" description="Disordered" evidence="1">
    <location>
        <begin position="127"/>
        <end position="149"/>
    </location>
</feature>
<feature type="chain" id="PRO_5008026641" description="DUF5119 domain-containing protein" evidence="2">
    <location>
        <begin position="22"/>
        <end position="316"/>
    </location>
</feature>
<evidence type="ECO:0000256" key="1">
    <source>
        <dbReference type="SAM" id="MobiDB-lite"/>
    </source>
</evidence>